<dbReference type="Proteomes" id="UP000070256">
    <property type="component" value="Unassembled WGS sequence"/>
</dbReference>
<dbReference type="CDD" id="cd15482">
    <property type="entry name" value="Sialidase_non-viral"/>
    <property type="match status" value="1"/>
</dbReference>
<keyword evidence="1" id="KW-1133">Transmembrane helix</keyword>
<dbReference type="EMBL" id="LHYK01000002">
    <property type="protein sequence ID" value="KXB08346.1"/>
    <property type="molecule type" value="Genomic_DNA"/>
</dbReference>
<organism evidence="2 3">
    <name type="scientific">candidate division MSBL1 archaeon SCGC-AAA385D11</name>
    <dbReference type="NCBI Taxonomy" id="1698286"/>
    <lineage>
        <taxon>Archaea</taxon>
        <taxon>Methanobacteriati</taxon>
        <taxon>Methanobacteriota</taxon>
        <taxon>candidate division MSBL1</taxon>
    </lineage>
</organism>
<reference evidence="2 3" key="1">
    <citation type="journal article" date="2016" name="Sci. Rep.">
        <title>Metabolic traits of an uncultured archaeal lineage -MSBL1- from brine pools of the Red Sea.</title>
        <authorList>
            <person name="Mwirichia R."/>
            <person name="Alam I."/>
            <person name="Rashid M."/>
            <person name="Vinu M."/>
            <person name="Ba-Alawi W."/>
            <person name="Anthony Kamau A."/>
            <person name="Kamanda Ngugi D."/>
            <person name="Goker M."/>
            <person name="Klenk H.P."/>
            <person name="Bajic V."/>
            <person name="Stingl U."/>
        </authorList>
    </citation>
    <scope>NUCLEOTIDE SEQUENCE [LARGE SCALE GENOMIC DNA]</scope>
    <source>
        <strain evidence="2">SCGC-AAA385D11</strain>
    </source>
</reference>
<accession>A0A133VPH2</accession>
<keyword evidence="1" id="KW-0472">Membrane</keyword>
<proteinExistence type="predicted"/>
<sequence>MNLGKISLFVVAFLGVLVLSQGVFGASIKVEGLSSEDINATYRDNGVNFQTSYLNKTVNYSKVIKPDDLRTKDGVQVKTKTKKNDSTQVEFSFQVASDSKYTWLQGAKFSGKIDIKKDECKSNFVNGTLSSDKDEEIIIQADSHYEHLILNYSLFDAGILKNTSENVYSGEETKKIPISSKVERVTDTSSKQEITYDNLYESADSKIYFIAHEKGTNITNIDFKGLGHKTCDKTYSSYVVPKVDEAGLSSIFKLDNISNYEFACYNVSFPENSKGTLEVYYEQPPKKGKPKEFSYYSYLLGSAGAVKVGISSGWATSGEARAICRDGKSNVHMVWRNDSSTIKYANSSDNGNTWTVNSSFYGSISDSTSTKANHPIGISCDGNNITVVYSDNYASNSYAVIVGISEDNGKTWSWENPVNATNVGWAGEAVERRGNNIYVAYTGTGGGDTYDDIWFINSTDGGNTWGPSKKILDTFGADGVNEYDFEKPTMSVSEDGNRIYLGAFDFYPASKNIKGKVSEDGGGSWSGYKTILTDPDLITGYYSSITSKGRYAYATVKRTPGAETADILYSYSTDNGSSWSSTSVISPSGGTDEYPSITINGNGYPTVFWIRDGDVVYREHNRTGWESLNTITSAGTVGTVNTKWRESEGLMEYVYNNGSSAPYDILYENITSTDTIKPSFSNRQTDVVSVFSSPPESKFNITWEDANEIDTSLFESNYSSSPKNYSVSRISGDKYDGTYNYNTVLPAGTFYWKSYANDSSGQDNSTSKYHFTIDPSWNQTTNIVTNKKYNISRNADYFLEFAVNKTEGSEEQDLTYGSDVNTQYLNKSINLTNFDDVTDQTMNGTWSTNMNGTCDYCSDSFSLSDNSWNVLEARSHGDWITDQLSNTSIYNDTVVVGKKVKAHYNISGQNTGVNFTGVQVEANIPFAFYSNVTPYVFTDDITSGSTYSHNFINLTGIPVPETSWSLTKGTVPNYDKYTYTASLDVRDGNVSSHKIKYVIPKDRLSNWFDRDTTKDEYKVDGQSSGLEHGVVGNNLIINVTTGFGSSSLESGSHEASVVYYVETTGGGGGGVAKVEVPSFIVSPEELNVRITREEECLSKNLTYNWAGIKTQADVSVYGDIKNVTVTPQSGDLLLLRSDEKTTLPVKFCIPERLRQAQKEVIKKGWSGSIGVTVSVPSLTKELKVPVTVKLVKKKEKKRPPKKKPTPIPWKILLGIGVISMIAYLAVPETK</sequence>
<gene>
    <name evidence="2" type="ORF">AKJ58_00115</name>
</gene>
<evidence type="ECO:0000313" key="3">
    <source>
        <dbReference type="Proteomes" id="UP000070256"/>
    </source>
</evidence>
<name>A0A133VPH2_9EURY</name>
<protein>
    <recommendedName>
        <fullName evidence="4">Sialidase domain-containing protein</fullName>
    </recommendedName>
</protein>
<evidence type="ECO:0000313" key="2">
    <source>
        <dbReference type="EMBL" id="KXB08346.1"/>
    </source>
</evidence>
<feature type="transmembrane region" description="Helical" evidence="1">
    <location>
        <begin position="1207"/>
        <end position="1226"/>
    </location>
</feature>
<dbReference type="SUPFAM" id="SSF110296">
    <property type="entry name" value="Oligoxyloglucan reducing end-specific cellobiohydrolase"/>
    <property type="match status" value="1"/>
</dbReference>
<evidence type="ECO:0008006" key="4">
    <source>
        <dbReference type="Google" id="ProtNLM"/>
    </source>
</evidence>
<dbReference type="Gene3D" id="2.120.10.10">
    <property type="match status" value="2"/>
</dbReference>
<keyword evidence="3" id="KW-1185">Reference proteome</keyword>
<dbReference type="AlphaFoldDB" id="A0A133VPH2"/>
<evidence type="ECO:0000256" key="1">
    <source>
        <dbReference type="SAM" id="Phobius"/>
    </source>
</evidence>
<keyword evidence="1" id="KW-0812">Transmembrane</keyword>
<comment type="caution">
    <text evidence="2">The sequence shown here is derived from an EMBL/GenBank/DDBJ whole genome shotgun (WGS) entry which is preliminary data.</text>
</comment>